<organism evidence="2 3">
    <name type="scientific">Paraliobacillus quinghaiensis</name>
    <dbReference type="NCBI Taxonomy" id="470815"/>
    <lineage>
        <taxon>Bacteria</taxon>
        <taxon>Bacillati</taxon>
        <taxon>Bacillota</taxon>
        <taxon>Bacilli</taxon>
        <taxon>Bacillales</taxon>
        <taxon>Bacillaceae</taxon>
        <taxon>Paraliobacillus</taxon>
    </lineage>
</organism>
<dbReference type="AlphaFoldDB" id="A0A917TLL6"/>
<dbReference type="InterPro" id="IPR017195">
    <property type="entry name" value="ABC_thiamin-permease_prd"/>
</dbReference>
<evidence type="ECO:0000313" key="3">
    <source>
        <dbReference type="Proteomes" id="UP000618460"/>
    </source>
</evidence>
<name>A0A917TLL6_9BACI</name>
<dbReference type="Proteomes" id="UP000618460">
    <property type="component" value="Unassembled WGS sequence"/>
</dbReference>
<accession>A0A917TLL6</accession>
<keyword evidence="1" id="KW-1133">Transmembrane helix</keyword>
<dbReference type="PIRSF" id="PIRSF037394">
    <property type="entry name" value="ABC_thiamine-permease_YkoE_prd"/>
    <property type="match status" value="1"/>
</dbReference>
<dbReference type="Pfam" id="PF09819">
    <property type="entry name" value="ABC_cobalt"/>
    <property type="match status" value="1"/>
</dbReference>
<keyword evidence="1" id="KW-0812">Transmembrane</keyword>
<keyword evidence="3" id="KW-1185">Reference proteome</keyword>
<reference evidence="2" key="2">
    <citation type="submission" date="2020-09" db="EMBL/GenBank/DDBJ databases">
        <authorList>
            <person name="Sun Q."/>
            <person name="Zhou Y."/>
        </authorList>
    </citation>
    <scope>NUCLEOTIDE SEQUENCE</scope>
    <source>
        <strain evidence="2">CGMCC 1.6333</strain>
    </source>
</reference>
<evidence type="ECO:0000313" key="2">
    <source>
        <dbReference type="EMBL" id="GGM28040.1"/>
    </source>
</evidence>
<protein>
    <submittedName>
        <fullName evidence="2">HMP/thiamine permease protein YkoE</fullName>
    </submittedName>
</protein>
<keyword evidence="1" id="KW-0472">Membrane</keyword>
<proteinExistence type="predicted"/>
<feature type="transmembrane region" description="Helical" evidence="1">
    <location>
        <begin position="111"/>
        <end position="133"/>
    </location>
</feature>
<dbReference type="OrthoDB" id="8017424at2"/>
<sequence>MNNWRLKEVIVMAALSVVFGVVYLAFLPLGGILVGFMGPIGYEPIFGIWFIVSIIAAYIIRKPGAAFISETIAATIEVMLGNALGPIIILVGMIQGIGAEAVFAATKWKNYALWVLMLAGMGSAVTSFIWGMFQGGYIAFAPSYILAMFVIRLISGALIAGWLGKAISDALAKTGVLSSFALGKEYKKGKKAA</sequence>
<dbReference type="RefSeq" id="WP_117153701.1">
    <property type="nucleotide sequence ID" value="NZ_BMLG01000004.1"/>
</dbReference>
<feature type="transmembrane region" description="Helical" evidence="1">
    <location>
        <begin position="72"/>
        <end position="99"/>
    </location>
</feature>
<feature type="transmembrane region" description="Helical" evidence="1">
    <location>
        <begin position="9"/>
        <end position="34"/>
    </location>
</feature>
<dbReference type="EMBL" id="BMLG01000004">
    <property type="protein sequence ID" value="GGM28040.1"/>
    <property type="molecule type" value="Genomic_DNA"/>
</dbReference>
<feature type="transmembrane region" description="Helical" evidence="1">
    <location>
        <begin position="40"/>
        <end position="60"/>
    </location>
</feature>
<comment type="caution">
    <text evidence="2">The sequence shown here is derived from an EMBL/GenBank/DDBJ whole genome shotgun (WGS) entry which is preliminary data.</text>
</comment>
<feature type="transmembrane region" description="Helical" evidence="1">
    <location>
        <begin position="145"/>
        <end position="164"/>
    </location>
</feature>
<evidence type="ECO:0000256" key="1">
    <source>
        <dbReference type="SAM" id="Phobius"/>
    </source>
</evidence>
<reference evidence="2" key="1">
    <citation type="journal article" date="2014" name="Int. J. Syst. Evol. Microbiol.">
        <title>Complete genome sequence of Corynebacterium casei LMG S-19264T (=DSM 44701T), isolated from a smear-ripened cheese.</title>
        <authorList>
            <consortium name="US DOE Joint Genome Institute (JGI-PGF)"/>
            <person name="Walter F."/>
            <person name="Albersmeier A."/>
            <person name="Kalinowski J."/>
            <person name="Ruckert C."/>
        </authorList>
    </citation>
    <scope>NUCLEOTIDE SEQUENCE</scope>
    <source>
        <strain evidence="2">CGMCC 1.6333</strain>
    </source>
</reference>
<gene>
    <name evidence="2" type="primary">ykoE</name>
    <name evidence="2" type="ORF">GCM10011351_12410</name>
</gene>